<evidence type="ECO:0000313" key="3">
    <source>
        <dbReference type="Proteomes" id="UP000253426"/>
    </source>
</evidence>
<name>A0A366HNC9_9BACT</name>
<keyword evidence="3" id="KW-1185">Reference proteome</keyword>
<dbReference type="OrthoDB" id="9834625at2"/>
<dbReference type="RefSeq" id="WP_113959049.1">
    <property type="nucleotide sequence ID" value="NZ_QNRR01000004.1"/>
</dbReference>
<keyword evidence="1" id="KW-0732">Signal</keyword>
<proteinExistence type="predicted"/>
<dbReference type="EMBL" id="QNRR01000004">
    <property type="protein sequence ID" value="RBP44668.1"/>
    <property type="molecule type" value="Genomic_DNA"/>
</dbReference>
<feature type="chain" id="PRO_5017050700" evidence="1">
    <location>
        <begin position="32"/>
        <end position="133"/>
    </location>
</feature>
<protein>
    <submittedName>
        <fullName evidence="2">Uncharacterized protein</fullName>
    </submittedName>
</protein>
<organism evidence="2 3">
    <name type="scientific">Roseimicrobium gellanilyticum</name>
    <dbReference type="NCBI Taxonomy" id="748857"/>
    <lineage>
        <taxon>Bacteria</taxon>
        <taxon>Pseudomonadati</taxon>
        <taxon>Verrucomicrobiota</taxon>
        <taxon>Verrucomicrobiia</taxon>
        <taxon>Verrucomicrobiales</taxon>
        <taxon>Verrucomicrobiaceae</taxon>
        <taxon>Roseimicrobium</taxon>
    </lineage>
</organism>
<evidence type="ECO:0000256" key="1">
    <source>
        <dbReference type="SAM" id="SignalP"/>
    </source>
</evidence>
<feature type="signal peptide" evidence="1">
    <location>
        <begin position="1"/>
        <end position="31"/>
    </location>
</feature>
<dbReference type="Proteomes" id="UP000253426">
    <property type="component" value="Unassembled WGS sequence"/>
</dbReference>
<sequence length="133" mass="14802">MHPLTMQSNALRSLAVSSLLFVLASMSLVRSQQPATPAPVAGYRIILRSSSEPYQVSTPDEPRRKNFFVTASGDDEAARTFGDLRRFRAIKFEKKTVPDSKAGARDASELTVMDLKTEKIFTLVIKQEQVVKD</sequence>
<gene>
    <name evidence="2" type="ORF">DES53_104491</name>
</gene>
<comment type="caution">
    <text evidence="2">The sequence shown here is derived from an EMBL/GenBank/DDBJ whole genome shotgun (WGS) entry which is preliminary data.</text>
</comment>
<reference evidence="2 3" key="1">
    <citation type="submission" date="2018-06" db="EMBL/GenBank/DDBJ databases">
        <title>Genomic Encyclopedia of Type Strains, Phase IV (KMG-IV): sequencing the most valuable type-strain genomes for metagenomic binning, comparative biology and taxonomic classification.</title>
        <authorList>
            <person name="Goeker M."/>
        </authorList>
    </citation>
    <scope>NUCLEOTIDE SEQUENCE [LARGE SCALE GENOMIC DNA]</scope>
    <source>
        <strain evidence="2 3">DSM 25532</strain>
    </source>
</reference>
<accession>A0A366HNC9</accession>
<evidence type="ECO:0000313" key="2">
    <source>
        <dbReference type="EMBL" id="RBP44668.1"/>
    </source>
</evidence>
<dbReference type="AlphaFoldDB" id="A0A366HNC9"/>